<protein>
    <submittedName>
        <fullName evidence="8">Glutamate dehydrogenase</fullName>
        <ecNumber evidence="8">1.4.1.2</ecNumber>
    </submittedName>
</protein>
<dbReference type="EC" id="1.4.1.2" evidence="8"/>
<dbReference type="GO" id="GO:0006538">
    <property type="term" value="P:L-glutamate catabolic process"/>
    <property type="evidence" value="ECO:0007669"/>
    <property type="project" value="InterPro"/>
</dbReference>
<feature type="domain" description="NAD-glutamate dehydrogenase ACT3" evidence="7">
    <location>
        <begin position="554"/>
        <end position="635"/>
    </location>
</feature>
<feature type="domain" description="NAD-glutamate dehydrogenase N-terminal ACT1" evidence="5">
    <location>
        <begin position="38"/>
        <end position="179"/>
    </location>
</feature>
<dbReference type="Pfam" id="PF05088">
    <property type="entry name" value="Bac_GDH_CD"/>
    <property type="match status" value="1"/>
</dbReference>
<dbReference type="Gene3D" id="3.40.50.720">
    <property type="entry name" value="NAD(P)-binding Rossmann-like Domain"/>
    <property type="match status" value="1"/>
</dbReference>
<dbReference type="InterPro" id="IPR036291">
    <property type="entry name" value="NAD(P)-bd_dom_sf"/>
</dbReference>
<dbReference type="Pfam" id="PF21076">
    <property type="entry name" value="GDH_ACT2"/>
    <property type="match status" value="1"/>
</dbReference>
<dbReference type="PANTHER" id="PTHR43403:SF1">
    <property type="entry name" value="NAD-SPECIFIC GLUTAMATE DEHYDROGENASE"/>
    <property type="match status" value="1"/>
</dbReference>
<evidence type="ECO:0000256" key="1">
    <source>
        <dbReference type="ARBA" id="ARBA00023002"/>
    </source>
</evidence>
<dbReference type="PIRSF" id="PIRSF036761">
    <property type="entry name" value="GDH_Mll4104"/>
    <property type="match status" value="1"/>
</dbReference>
<keyword evidence="1 8" id="KW-0560">Oxidoreductase</keyword>
<comment type="caution">
    <text evidence="8">The sequence shown here is derived from an EMBL/GenBank/DDBJ whole genome shotgun (WGS) entry which is preliminary data.</text>
</comment>
<feature type="region of interest" description="Disordered" evidence="2">
    <location>
        <begin position="1"/>
        <end position="30"/>
    </location>
</feature>
<evidence type="ECO:0000259" key="3">
    <source>
        <dbReference type="Pfam" id="PF05088"/>
    </source>
</evidence>
<evidence type="ECO:0000256" key="2">
    <source>
        <dbReference type="SAM" id="MobiDB-lite"/>
    </source>
</evidence>
<sequence>MTGVSDVTAKQDRSSKVKASKAGKKEKKGGTSKVLAAFSQLLFEWAPPEDLAAYDAAALDSSARHGYAALLSWRKGKSIVSVDNGIERRGKPHNRPVSVITIVNDNMPFLLDSIMGELNDRASRIFMVVHPVLDISREKDELVILGEASQLAPAEGVERVSLMQVHLPALDKQAKADLIAAIKRVLGQVRAAVSDWKPMLKRLDGAIADYKRVHEMSGDAAMPEAIAFLEWLRDDRFIFLGLRELIFKGKGDKRELVPVKETLGVLNDSEVRVLRKHDDDTVTPREVTEFLDSAEPLMVTKANTLSSVHRRSYLDYIGIKIFGPAGEAVGELRLVGLFTSVAYTSSVAGIPFIRSKADAVIRHLGFNREDHSGKALINVLEEYPRDELFQIDTESLTANAELILALGERPRVRAIPRLDRFGRFATVLVYIPRDRYDSVVREKIGQYLVDVYGGDSFEFHPVFLQSGLTRVQFVIRRHERSTPHVDREALEKEIRAMVRTWEDAVRESTETADGKTVALAASFPPSYREIFTAPEALVDAERIAGLSAEQPLFVDFYRYRTDGPDAVSLKLYHHGAPVALSRRVPLLENMGFRVVSEQTIDLPHVGGDGAGKDGATVYLHDMQLVNAYGSAVDLSDDGEMLEDVFRSVWNGLADNDGYNALVQTARLTARQIMILRSYGRYLQQAGIAYSQGFIAAALNRYPEIASDLYSLFDLRLNPSAKRRDTAEKKLVGGIETALLGVPSIDDDQILRRFRNLIEVTLRTNAWQPDADGKPRVTFAFKLNPRLVDGLPEPRPYREIFVYGPEVEGVHLRFGAVARGGLRWSDRAQDYRTEVLGLVKAQQVKNAVIVPVGAKGGFYPKRLPVGGDRNAVFEAGRDAYKIFISTLLSVTDNIEDSHVVPPTDVVRHDKDDPYFVVAADKGTATFSDTANAISQAHDFWLDDAFASGGSAGYDHKGMGITARGAWEAVKRHFREFDMDIQSEPFTVVGVGDMSGDVFGNGMLLSEQIRLVAAFDHRDIFIDPDPVPATGFAERKRLFDLPRSSWQDYDRTKLSAGGGIYSRSQKTITLSPEAAAAIGLETTTGTPQEIMTAILKARVDLLWFGGIGTYIRSSAETDAQVGDRANDAIRITGAEVRARVIGEGANLGVTQRGRIEYALVGGAGGSGGGRSNTDAIDNSAGVNCSDVEVNIKIALAAAMRSGKLKRPARNKLLVSMTDDVSELVLRNNYLQPLTLSLSERQGLAELPYQARFMAELENRKLLDRKVEYLPSDAVLIERQKAGQPLTRPELAVLLAYAKLSLSGDLVASALPDEPYFQSLLFGYFPKRMVKTYTQEISNHRLKREIVATLLANDVINRGGITFISRLADTTGKSPADIVRAYVAVRDGFAIDAIYDAIDALDNRVPGDVQNGFYQIVSEMLLATTAWVLRNDTTRANLTELVDTITGARAELEPRFDGLMPQFLKSAVQADKAAFVEKGAPEKLAQRLANLQLAGIMPDIALIAHLAGADLVATAKAYFGVSETFRIGRIEEAARSIPVTDYYDGLALSRANDTITQAARGITITALKRFAGEKDPAAAWFAADGARIEQVKSRMVALTEGGDLTVSRLAVAAGLMSDLTQ</sequence>
<keyword evidence="9" id="KW-1185">Reference proteome</keyword>
<evidence type="ECO:0000259" key="4">
    <source>
        <dbReference type="Pfam" id="PF21074"/>
    </source>
</evidence>
<accession>A0A7W9AYL5</accession>
<feature type="domain" description="NAD-specific glutamate dehydrogenase C-terminal" evidence="4">
    <location>
        <begin position="1280"/>
        <end position="1612"/>
    </location>
</feature>
<dbReference type="Pfam" id="PF21074">
    <property type="entry name" value="GDH_C"/>
    <property type="match status" value="1"/>
</dbReference>
<dbReference type="InterPro" id="IPR049056">
    <property type="entry name" value="NAD_Glu_DH_HM3"/>
</dbReference>
<dbReference type="GO" id="GO:0004069">
    <property type="term" value="F:L-aspartate:2-oxoglutarate aminotransferase activity"/>
    <property type="evidence" value="ECO:0007669"/>
    <property type="project" value="InterPro"/>
</dbReference>
<feature type="domain" description="NAD-glutamate dehydrogenase ACT2" evidence="6">
    <location>
        <begin position="415"/>
        <end position="502"/>
    </location>
</feature>
<dbReference type="Pfam" id="PF21077">
    <property type="entry name" value="GDH_ACT3"/>
    <property type="match status" value="1"/>
</dbReference>
<reference evidence="8 9" key="1">
    <citation type="submission" date="2020-08" db="EMBL/GenBank/DDBJ databases">
        <title>Genomic Encyclopedia of Type Strains, Phase IV (KMG-IV): sequencing the most valuable type-strain genomes for metagenomic binning, comparative biology and taxonomic classification.</title>
        <authorList>
            <person name="Goeker M."/>
        </authorList>
    </citation>
    <scope>NUCLEOTIDE SEQUENCE [LARGE SCALE GENOMIC DNA]</scope>
    <source>
        <strain evidence="8 9">DSM 26944</strain>
    </source>
</reference>
<gene>
    <name evidence="8" type="ORF">FHS76_002886</name>
</gene>
<evidence type="ECO:0000259" key="5">
    <source>
        <dbReference type="Pfam" id="PF21075"/>
    </source>
</evidence>
<evidence type="ECO:0000259" key="6">
    <source>
        <dbReference type="Pfam" id="PF21076"/>
    </source>
</evidence>
<dbReference type="InterPro" id="IPR028971">
    <property type="entry name" value="NAD-GDH_cat"/>
</dbReference>
<dbReference type="Proteomes" id="UP000555546">
    <property type="component" value="Unassembled WGS sequence"/>
</dbReference>
<evidence type="ECO:0000313" key="9">
    <source>
        <dbReference type="Proteomes" id="UP000555546"/>
    </source>
</evidence>
<dbReference type="InterPro" id="IPR024727">
    <property type="entry name" value="NAD_Glu_DH_N_ACT1"/>
</dbReference>
<evidence type="ECO:0000259" key="7">
    <source>
        <dbReference type="Pfam" id="PF21077"/>
    </source>
</evidence>
<dbReference type="EMBL" id="JACIJG010000010">
    <property type="protein sequence ID" value="MBB5702995.1"/>
    <property type="molecule type" value="Genomic_DNA"/>
</dbReference>
<feature type="domain" description="NAD-glutamate dehydrogenase catalytic" evidence="3">
    <location>
        <begin position="734"/>
        <end position="1235"/>
    </location>
</feature>
<dbReference type="InterPro" id="IPR007780">
    <property type="entry name" value="NAD_Glu_DH_bac"/>
</dbReference>
<dbReference type="InterPro" id="IPR049062">
    <property type="entry name" value="NAD_Glu_DH_ACT2"/>
</dbReference>
<dbReference type="InterPro" id="IPR049064">
    <property type="entry name" value="NAD_Glu_DH_ACT3"/>
</dbReference>
<name>A0A7W9AYL5_9HYPH</name>
<dbReference type="Pfam" id="PF21078">
    <property type="entry name" value="GDH_HM3"/>
    <property type="match status" value="1"/>
</dbReference>
<dbReference type="InterPro" id="IPR049059">
    <property type="entry name" value="NAD_Glu_DH_HM1"/>
</dbReference>
<feature type="compositionally biased region" description="Basic residues" evidence="2">
    <location>
        <begin position="16"/>
        <end position="27"/>
    </location>
</feature>
<dbReference type="PANTHER" id="PTHR43403">
    <property type="entry name" value="NAD-SPECIFIC GLUTAMATE DEHYDROGENASE"/>
    <property type="match status" value="1"/>
</dbReference>
<dbReference type="Pfam" id="PF21073">
    <property type="entry name" value="GDH_HM1"/>
    <property type="match status" value="1"/>
</dbReference>
<proteinExistence type="predicted"/>
<dbReference type="InterPro" id="IPR048381">
    <property type="entry name" value="GDH_C"/>
</dbReference>
<dbReference type="SUPFAM" id="SSF51735">
    <property type="entry name" value="NAD(P)-binding Rossmann-fold domains"/>
    <property type="match status" value="1"/>
</dbReference>
<dbReference type="InterPro" id="IPR046346">
    <property type="entry name" value="Aminoacid_DH-like_N_sf"/>
</dbReference>
<dbReference type="GO" id="GO:0004352">
    <property type="term" value="F:glutamate dehydrogenase (NAD+) activity"/>
    <property type="evidence" value="ECO:0007669"/>
    <property type="project" value="UniProtKB-EC"/>
</dbReference>
<dbReference type="SUPFAM" id="SSF53223">
    <property type="entry name" value="Aminoacid dehydrogenase-like, N-terminal domain"/>
    <property type="match status" value="1"/>
</dbReference>
<dbReference type="Pfam" id="PF21075">
    <property type="entry name" value="GDH_ACT1"/>
    <property type="match status" value="1"/>
</dbReference>
<organism evidence="8 9">
    <name type="scientific">Brucella daejeonensis</name>
    <dbReference type="NCBI Taxonomy" id="659015"/>
    <lineage>
        <taxon>Bacteria</taxon>
        <taxon>Pseudomonadati</taxon>
        <taxon>Pseudomonadota</taxon>
        <taxon>Alphaproteobacteria</taxon>
        <taxon>Hyphomicrobiales</taxon>
        <taxon>Brucellaceae</taxon>
        <taxon>Brucella/Ochrobactrum group</taxon>
        <taxon>Brucella</taxon>
    </lineage>
</organism>
<evidence type="ECO:0000313" key="8">
    <source>
        <dbReference type="EMBL" id="MBB5702995.1"/>
    </source>
</evidence>